<comment type="caution">
    <text evidence="3">The sequence shown here is derived from an EMBL/GenBank/DDBJ whole genome shotgun (WGS) entry which is preliminary data.</text>
</comment>
<gene>
    <name evidence="3" type="ORF">AAIR29_07370</name>
</gene>
<keyword evidence="1" id="KW-0812">Transmembrane</keyword>
<feature type="transmembrane region" description="Helical" evidence="1">
    <location>
        <begin position="91"/>
        <end position="113"/>
    </location>
</feature>
<reference evidence="3 4" key="1">
    <citation type="submission" date="2024-05" db="EMBL/GenBank/DDBJ databases">
        <authorList>
            <person name="Kim H.-Y."/>
            <person name="Kim E."/>
            <person name="Cai Y."/>
            <person name="Yang S.-M."/>
            <person name="Lee W."/>
        </authorList>
    </citation>
    <scope>NUCLEOTIDE SEQUENCE [LARGE SCALE GENOMIC DNA]</scope>
    <source>
        <strain evidence="3 4">FBL11</strain>
    </source>
</reference>
<keyword evidence="4" id="KW-1185">Reference proteome</keyword>
<keyword evidence="1" id="KW-0472">Membrane</keyword>
<dbReference type="EMBL" id="JBDGHN010000002">
    <property type="protein sequence ID" value="MEN2751451.1"/>
    <property type="molecule type" value="Genomic_DNA"/>
</dbReference>
<protein>
    <submittedName>
        <fullName evidence="3">Heavy metal-binding domain-containing protein</fullName>
    </submittedName>
</protein>
<organism evidence="3 4">
    <name type="scientific">Psychrobacter saeujeotis</name>
    <dbReference type="NCBI Taxonomy" id="3143436"/>
    <lineage>
        <taxon>Bacteria</taxon>
        <taxon>Pseudomonadati</taxon>
        <taxon>Pseudomonadota</taxon>
        <taxon>Gammaproteobacteria</taxon>
        <taxon>Moraxellales</taxon>
        <taxon>Moraxellaceae</taxon>
        <taxon>Psychrobacter</taxon>
    </lineage>
</organism>
<sequence length="129" mass="14320">MKHADDTKSIEGGQYDKVPTGYNGTIFICPMHPEVGDVEKSDCLICGMFLQPENEVANSNNDNHDHNHKHAYSHGEGADSREVKSVIRQNLFFAFIYNMLGVPIAAGVLYPVFGFIEIALGIKIKHNMV</sequence>
<name>A0ABU9X7T2_9GAMM</name>
<evidence type="ECO:0000313" key="4">
    <source>
        <dbReference type="Proteomes" id="UP001461960"/>
    </source>
</evidence>
<evidence type="ECO:0000259" key="2">
    <source>
        <dbReference type="Pfam" id="PF19335"/>
    </source>
</evidence>
<accession>A0ABU9X7T2</accession>
<feature type="domain" description="Heavy metal binding" evidence="2">
    <location>
        <begin position="27"/>
        <end position="52"/>
    </location>
</feature>
<evidence type="ECO:0000256" key="1">
    <source>
        <dbReference type="SAM" id="Phobius"/>
    </source>
</evidence>
<evidence type="ECO:0000313" key="3">
    <source>
        <dbReference type="EMBL" id="MEN2751451.1"/>
    </source>
</evidence>
<dbReference type="Proteomes" id="UP001461960">
    <property type="component" value="Unassembled WGS sequence"/>
</dbReference>
<dbReference type="InterPro" id="IPR045800">
    <property type="entry name" value="HMBD"/>
</dbReference>
<dbReference type="Pfam" id="PF19335">
    <property type="entry name" value="HMBD"/>
    <property type="match status" value="1"/>
</dbReference>
<keyword evidence="1" id="KW-1133">Transmembrane helix</keyword>
<proteinExistence type="predicted"/>